<name>A0A7J6BHM5_9TELE</name>
<sequence length="550" mass="55919">MMRKGSLPIDRASGSRGWSSEGLLTSSALLSADRPVRFPPGLLWPLPLPLLPTGGEGGACLRLEDRRSSSAAAGGSEPSAARATGPPTRPWADAALVGGLLRLSRPSGAGGRRRHARRFCEDRGLDLNLAPTGGRCFGGRAPPPLSPLWGGRAAATRPPVLRGPGSRPQSRADGRTPLLVGGRVCGGFPTAARRPGGDRLDSGQPPAPLGREGGACLRLEDRRSSSAAAGGSEPSAARATGPPTRLWADAALVGGLLRLSPLWGGRAAATRPPVLRGPGSRPQLAPTGGRCFGGRAPPPLAPLGREGGGDTPAVLRGPGSRPQLAPTGGRCFGGRAPPPLAPLGREGGGDIARRFCEDRGLDLNFAPTGGRCFGGRAPPPLAPLGREGGACLRLEDRRSSSAAGGSEPSAARDGTSNSSVGGRCFGGRAPPPLAPLGREGGGDTPAVLRGPGSRPQLAPTGGRCFGGRAPPPLSPLWGGRAAATRPPVLRGPGSRPQLAPTGGRCFGGRAPPPLAPLGIAERRHDPPSTTSGQARQPAEFKHITKRRKRN</sequence>
<evidence type="ECO:0000256" key="1">
    <source>
        <dbReference type="SAM" id="MobiDB-lite"/>
    </source>
</evidence>
<feature type="region of interest" description="Disordered" evidence="1">
    <location>
        <begin position="1"/>
        <end position="20"/>
    </location>
</feature>
<feature type="compositionally biased region" description="Low complexity" evidence="1">
    <location>
        <begin position="400"/>
        <end position="411"/>
    </location>
</feature>
<gene>
    <name evidence="2" type="ORF">G5714_024680</name>
</gene>
<reference evidence="2 3" key="1">
    <citation type="submission" date="2020-04" db="EMBL/GenBank/DDBJ databases">
        <title>Chromosome-level genome assembly of a cyprinid fish Onychostoma macrolepis by integration of Nanopore Sequencing, Bionano and Hi-C technology.</title>
        <authorList>
            <person name="Wang D."/>
        </authorList>
    </citation>
    <scope>NUCLEOTIDE SEQUENCE [LARGE SCALE GENOMIC DNA]</scope>
    <source>
        <strain evidence="2">SWU-2019</strain>
        <tissue evidence="2">Muscle</tissue>
    </source>
</reference>
<protein>
    <submittedName>
        <fullName evidence="2">Uncharacterized protein</fullName>
    </submittedName>
</protein>
<comment type="caution">
    <text evidence="2">The sequence shown here is derived from an EMBL/GenBank/DDBJ whole genome shotgun (WGS) entry which is preliminary data.</text>
</comment>
<feature type="region of interest" description="Disordered" evidence="1">
    <location>
        <begin position="367"/>
        <end position="550"/>
    </location>
</feature>
<keyword evidence="3" id="KW-1185">Reference proteome</keyword>
<proteinExistence type="predicted"/>
<dbReference type="Proteomes" id="UP000579812">
    <property type="component" value="Unassembled WGS sequence"/>
</dbReference>
<feature type="region of interest" description="Disordered" evidence="1">
    <location>
        <begin position="156"/>
        <end position="242"/>
    </location>
</feature>
<evidence type="ECO:0000313" key="3">
    <source>
        <dbReference type="Proteomes" id="UP000579812"/>
    </source>
</evidence>
<feature type="region of interest" description="Disordered" evidence="1">
    <location>
        <begin position="66"/>
        <end position="91"/>
    </location>
</feature>
<accession>A0A7J6BHM5</accession>
<feature type="compositionally biased region" description="Low complexity" evidence="1">
    <location>
        <begin position="225"/>
        <end position="239"/>
    </location>
</feature>
<feature type="region of interest" description="Disordered" evidence="1">
    <location>
        <begin position="270"/>
        <end position="346"/>
    </location>
</feature>
<feature type="compositionally biased region" description="Low complexity" evidence="1">
    <location>
        <begin position="69"/>
        <end position="83"/>
    </location>
</feature>
<dbReference type="AlphaFoldDB" id="A0A7J6BHM5"/>
<evidence type="ECO:0000313" key="2">
    <source>
        <dbReference type="EMBL" id="KAF4094598.1"/>
    </source>
</evidence>
<organism evidence="2 3">
    <name type="scientific">Onychostoma macrolepis</name>
    <dbReference type="NCBI Taxonomy" id="369639"/>
    <lineage>
        <taxon>Eukaryota</taxon>
        <taxon>Metazoa</taxon>
        <taxon>Chordata</taxon>
        <taxon>Craniata</taxon>
        <taxon>Vertebrata</taxon>
        <taxon>Euteleostomi</taxon>
        <taxon>Actinopterygii</taxon>
        <taxon>Neopterygii</taxon>
        <taxon>Teleostei</taxon>
        <taxon>Ostariophysi</taxon>
        <taxon>Cypriniformes</taxon>
        <taxon>Cyprinidae</taxon>
        <taxon>Acrossocheilinae</taxon>
        <taxon>Onychostoma</taxon>
    </lineage>
</organism>
<dbReference type="EMBL" id="JAAMOB010000065">
    <property type="protein sequence ID" value="KAF4094598.1"/>
    <property type="molecule type" value="Genomic_DNA"/>
</dbReference>